<dbReference type="VEuPathDB" id="VectorBase:PPAPM1_005220"/>
<evidence type="ECO:0000256" key="2">
    <source>
        <dbReference type="ARBA" id="ARBA00031039"/>
    </source>
</evidence>
<dbReference type="GO" id="GO:0004865">
    <property type="term" value="F:protein serine/threonine phosphatase inhibitor activity"/>
    <property type="evidence" value="ECO:0007669"/>
    <property type="project" value="InterPro"/>
</dbReference>
<evidence type="ECO:0000313" key="4">
    <source>
        <dbReference type="EnsemblMetazoa" id="PPAI006710-PA"/>
    </source>
</evidence>
<dbReference type="EMBL" id="AJVK01058635">
    <property type="status" value="NOT_ANNOTATED_CDS"/>
    <property type="molecule type" value="Genomic_DNA"/>
</dbReference>
<feature type="compositionally biased region" description="Low complexity" evidence="3">
    <location>
        <begin position="103"/>
        <end position="114"/>
    </location>
</feature>
<protein>
    <recommendedName>
        <fullName evidence="1">E3 ubiquitin-protein ligase PPP1R11</fullName>
    </recommendedName>
    <alternativeName>
        <fullName evidence="2">Protein phosphatase 1 regulatory subunit 11</fullName>
    </alternativeName>
</protein>
<dbReference type="PANTHER" id="PTHR20835:SF0">
    <property type="entry name" value="E3 UBIQUITIN-PROTEIN LIGASE PPP1R11"/>
    <property type="match status" value="1"/>
</dbReference>
<feature type="region of interest" description="Disordered" evidence="3">
    <location>
        <begin position="21"/>
        <end position="41"/>
    </location>
</feature>
<proteinExistence type="predicted"/>
<dbReference type="GO" id="GO:0008157">
    <property type="term" value="F:protein phosphatase 1 binding"/>
    <property type="evidence" value="ECO:0007669"/>
    <property type="project" value="TreeGrafter"/>
</dbReference>
<evidence type="ECO:0000256" key="3">
    <source>
        <dbReference type="SAM" id="MobiDB-lite"/>
    </source>
</evidence>
<dbReference type="Pfam" id="PF07491">
    <property type="entry name" value="PPI_Ypi1"/>
    <property type="match status" value="1"/>
</dbReference>
<dbReference type="GO" id="GO:0005634">
    <property type="term" value="C:nucleus"/>
    <property type="evidence" value="ECO:0007669"/>
    <property type="project" value="TreeGrafter"/>
</dbReference>
<keyword evidence="5" id="KW-1185">Reference proteome</keyword>
<reference evidence="4" key="1">
    <citation type="submission" date="2022-08" db="UniProtKB">
        <authorList>
            <consortium name="EnsemblMetazoa"/>
        </authorList>
    </citation>
    <scope>IDENTIFICATION</scope>
    <source>
        <strain evidence="4">Israel</strain>
    </source>
</reference>
<evidence type="ECO:0000313" key="5">
    <source>
        <dbReference type="Proteomes" id="UP000092462"/>
    </source>
</evidence>
<sequence>MYGEDRRFFDEQPVLRLRLHKPKSDKKVSWGSETVDNEGMGKKKSKCCCVYHKPLSFGESSSEDEDECEHCYGHVEMRKKKRIPPDANGDPKEPPEGCDETDQSGSSQDSGGSSRHTPGQHANC</sequence>
<dbReference type="VEuPathDB" id="VectorBase:PPAI006710"/>
<dbReference type="PANTHER" id="PTHR20835">
    <property type="entry name" value="E3 UBIQUITIN-PROTEIN LIGASE PPP1R11-RELATED"/>
    <property type="match status" value="1"/>
</dbReference>
<dbReference type="AlphaFoldDB" id="A0A1B0DFA1"/>
<evidence type="ECO:0000256" key="1">
    <source>
        <dbReference type="ARBA" id="ARBA00021994"/>
    </source>
</evidence>
<organism evidence="4 5">
    <name type="scientific">Phlebotomus papatasi</name>
    <name type="common">Sandfly</name>
    <dbReference type="NCBI Taxonomy" id="29031"/>
    <lineage>
        <taxon>Eukaryota</taxon>
        <taxon>Metazoa</taxon>
        <taxon>Ecdysozoa</taxon>
        <taxon>Arthropoda</taxon>
        <taxon>Hexapoda</taxon>
        <taxon>Insecta</taxon>
        <taxon>Pterygota</taxon>
        <taxon>Neoptera</taxon>
        <taxon>Endopterygota</taxon>
        <taxon>Diptera</taxon>
        <taxon>Nematocera</taxon>
        <taxon>Psychodoidea</taxon>
        <taxon>Psychodidae</taxon>
        <taxon>Phlebotomus</taxon>
        <taxon>Phlebotomus</taxon>
    </lineage>
</organism>
<dbReference type="InterPro" id="IPR011107">
    <property type="entry name" value="PPI_Ypi1"/>
</dbReference>
<name>A0A1B0DFA1_PHLPP</name>
<feature type="compositionally biased region" description="Polar residues" evidence="3">
    <location>
        <begin position="115"/>
        <end position="124"/>
    </location>
</feature>
<feature type="region of interest" description="Disordered" evidence="3">
    <location>
        <begin position="79"/>
        <end position="124"/>
    </location>
</feature>
<accession>A0A1B0DFA1</accession>
<dbReference type="EnsemblMetazoa" id="PPAI006710-RA">
    <property type="protein sequence ID" value="PPAI006710-PA"/>
    <property type="gene ID" value="PPAI006710"/>
</dbReference>
<dbReference type="Proteomes" id="UP000092462">
    <property type="component" value="Unassembled WGS sequence"/>
</dbReference>